<dbReference type="InterPro" id="IPR011333">
    <property type="entry name" value="SKP1/BTB/POZ_sf"/>
</dbReference>
<sequence>MVFGNVGEKKKEIKKGQEKRTPEEERERKEVEKEMGSMEEHEEVSLCDPKENSFFDDIVGFTSAVEPISPLPSDPCNTSPDPVMPSIDVPVTAIPSIDAPIVEPPSLEIPLISTSLCLPLSTQPCQTCSQTQEILSPSDLRQTAAIYTPTPVKKLKLEQMNKSQQSRFFINVGGTRFETSAIVIQSCPGSLLSEMIKEDSIVKPYLFDGRNTYFFRQRCKTFSPHP</sequence>
<comment type="caution">
    <text evidence="3">The sequence shown here is derived from an EMBL/GenBank/DDBJ whole genome shotgun (WGS) entry which is preliminary data.</text>
</comment>
<evidence type="ECO:0000259" key="2">
    <source>
        <dbReference type="Pfam" id="PF02214"/>
    </source>
</evidence>
<keyword evidence="4" id="KW-1185">Reference proteome</keyword>
<dbReference type="AlphaFoldDB" id="A0A8S3T3F2"/>
<proteinExistence type="predicted"/>
<dbReference type="GO" id="GO:0051260">
    <property type="term" value="P:protein homooligomerization"/>
    <property type="evidence" value="ECO:0007669"/>
    <property type="project" value="InterPro"/>
</dbReference>
<protein>
    <submittedName>
        <fullName evidence="3">KCNC4</fullName>
    </submittedName>
</protein>
<evidence type="ECO:0000313" key="4">
    <source>
        <dbReference type="Proteomes" id="UP000683360"/>
    </source>
</evidence>
<accession>A0A8S3T3F2</accession>
<dbReference type="InterPro" id="IPR003131">
    <property type="entry name" value="T1-type_BTB"/>
</dbReference>
<dbReference type="SUPFAM" id="SSF54695">
    <property type="entry name" value="POZ domain"/>
    <property type="match status" value="1"/>
</dbReference>
<organism evidence="3 4">
    <name type="scientific">Mytilus edulis</name>
    <name type="common">Blue mussel</name>
    <dbReference type="NCBI Taxonomy" id="6550"/>
    <lineage>
        <taxon>Eukaryota</taxon>
        <taxon>Metazoa</taxon>
        <taxon>Spiralia</taxon>
        <taxon>Lophotrochozoa</taxon>
        <taxon>Mollusca</taxon>
        <taxon>Bivalvia</taxon>
        <taxon>Autobranchia</taxon>
        <taxon>Pteriomorphia</taxon>
        <taxon>Mytilida</taxon>
        <taxon>Mytiloidea</taxon>
        <taxon>Mytilidae</taxon>
        <taxon>Mytilinae</taxon>
        <taxon>Mytilus</taxon>
    </lineage>
</organism>
<evidence type="ECO:0000256" key="1">
    <source>
        <dbReference type="SAM" id="MobiDB-lite"/>
    </source>
</evidence>
<reference evidence="3" key="1">
    <citation type="submission" date="2021-03" db="EMBL/GenBank/DDBJ databases">
        <authorList>
            <person name="Bekaert M."/>
        </authorList>
    </citation>
    <scope>NUCLEOTIDE SEQUENCE</scope>
</reference>
<feature type="domain" description="Potassium channel tetramerisation-type BTB" evidence="2">
    <location>
        <begin position="170"/>
        <end position="222"/>
    </location>
</feature>
<dbReference type="Proteomes" id="UP000683360">
    <property type="component" value="Unassembled WGS sequence"/>
</dbReference>
<feature type="compositionally biased region" description="Basic and acidic residues" evidence="1">
    <location>
        <begin position="7"/>
        <end position="39"/>
    </location>
</feature>
<evidence type="ECO:0000313" key="3">
    <source>
        <dbReference type="EMBL" id="CAG2223497.1"/>
    </source>
</evidence>
<dbReference type="Pfam" id="PF02214">
    <property type="entry name" value="BTB_2"/>
    <property type="match status" value="1"/>
</dbReference>
<gene>
    <name evidence="3" type="ORF">MEDL_36775</name>
</gene>
<name>A0A8S3T3F2_MYTED</name>
<dbReference type="OrthoDB" id="6119295at2759"/>
<dbReference type="Gene3D" id="3.30.710.10">
    <property type="entry name" value="Potassium Channel Kv1.1, Chain A"/>
    <property type="match status" value="1"/>
</dbReference>
<dbReference type="EMBL" id="CAJPWZ010001789">
    <property type="protein sequence ID" value="CAG2223497.1"/>
    <property type="molecule type" value="Genomic_DNA"/>
</dbReference>
<feature type="region of interest" description="Disordered" evidence="1">
    <location>
        <begin position="1"/>
        <end position="49"/>
    </location>
</feature>